<reference evidence="1" key="1">
    <citation type="submission" date="2014-02" db="EMBL/GenBank/DDBJ databases">
        <title>Expanding our view of genomic diversity in Candidatus Accumulibacter clades.</title>
        <authorList>
            <person name="Skennerton C.T."/>
            <person name="Barr J.J."/>
            <person name="Slater F.R."/>
            <person name="Bond P.L."/>
            <person name="Tyson G.W."/>
        </authorList>
    </citation>
    <scope>NUCLEOTIDE SEQUENCE [LARGE SCALE GENOMIC DNA]</scope>
</reference>
<comment type="caution">
    <text evidence="1">The sequence shown here is derived from an EMBL/GenBank/DDBJ whole genome shotgun (WGS) entry which is preliminary data.</text>
</comment>
<dbReference type="CDD" id="cd16413">
    <property type="entry name" value="DGQHR_domain"/>
    <property type="match status" value="1"/>
</dbReference>
<dbReference type="AlphaFoldDB" id="A0A011NLN3"/>
<dbReference type="Proteomes" id="UP000020218">
    <property type="component" value="Unassembled WGS sequence"/>
</dbReference>
<gene>
    <name evidence="1" type="ORF">AW08_03259</name>
</gene>
<organism evidence="1 2">
    <name type="scientific">Candidatus Accumulibacter adjunctus</name>
    <dbReference type="NCBI Taxonomy" id="1454001"/>
    <lineage>
        <taxon>Bacteria</taxon>
        <taxon>Pseudomonadati</taxon>
        <taxon>Pseudomonadota</taxon>
        <taxon>Betaproteobacteria</taxon>
        <taxon>Candidatus Accumulibacter</taxon>
    </lineage>
</organism>
<evidence type="ECO:0000313" key="1">
    <source>
        <dbReference type="EMBL" id="EXI65340.1"/>
    </source>
</evidence>
<keyword evidence="2" id="KW-1185">Reference proteome</keyword>
<dbReference type="InterPro" id="IPR017642">
    <property type="entry name" value="DNA_S_mod_DndB"/>
</dbReference>
<sequence>MSTYEYQAILPRQSDRYTLFAFCARAADVLRFSQIDRIGRREDGSLRGFQRPQVAAHIREIRAYLERDDAVLPNSVVVAFTRGVNLSREGATALIRIDASEGPVGFVVDGQQRLSALAELPEKDFEVFVSGILCESEDELRKQFILINNTRPLPKPLIYELLPTVEGLPHRLSSRSDAAALVERLNYDEASSLRGQIKQHTNPTGVLQDTVIQKLVMASLSDGALRELSATEDGQEGSFQLISNFFGTVQDVFQNAWIGHTPRTSRLVHGVGVMAMGYVMEYLHAARAAFATEDFRPALESLRGVTAWTSGTWNFGEGNQRPWNGLQFIPRDYMELSQYLLAHLKHQRAKRLS</sequence>
<evidence type="ECO:0000313" key="2">
    <source>
        <dbReference type="Proteomes" id="UP000020218"/>
    </source>
</evidence>
<dbReference type="InterPro" id="IPR017601">
    <property type="entry name" value="DGQHR-contain_dom"/>
</dbReference>
<name>A0A011NLN3_9PROT</name>
<dbReference type="EMBL" id="JFAX01000024">
    <property type="protein sequence ID" value="EXI65340.1"/>
    <property type="molecule type" value="Genomic_DNA"/>
</dbReference>
<dbReference type="NCBIfam" id="TIGR03187">
    <property type="entry name" value="DGQHR"/>
    <property type="match status" value="1"/>
</dbReference>
<proteinExistence type="predicted"/>
<dbReference type="STRING" id="1454001.AW08_03259"/>
<dbReference type="NCBIfam" id="NF041060">
    <property type="entry name" value="DpdB"/>
    <property type="match status" value="1"/>
</dbReference>
<dbReference type="Pfam" id="PF14072">
    <property type="entry name" value="DndB"/>
    <property type="match status" value="1"/>
</dbReference>
<accession>A0A011NLN3</accession>
<protein>
    <submittedName>
        <fullName evidence="1">DGQHR domain protein</fullName>
    </submittedName>
</protein>
<dbReference type="PATRIC" id="fig|1454001.3.peg.3306"/>